<dbReference type="Gene3D" id="3.40.50.1820">
    <property type="entry name" value="alpha/beta hydrolase"/>
    <property type="match status" value="1"/>
</dbReference>
<evidence type="ECO:0000313" key="2">
    <source>
        <dbReference type="EMBL" id="PYI32018.1"/>
    </source>
</evidence>
<dbReference type="SUPFAM" id="SSF53474">
    <property type="entry name" value="alpha/beta-Hydrolases"/>
    <property type="match status" value="1"/>
</dbReference>
<name>A0A2V5I5K8_9EURO</name>
<gene>
    <name evidence="2" type="ORF">BP00DRAFT_165125</name>
</gene>
<dbReference type="EMBL" id="KZ825497">
    <property type="protein sequence ID" value="PYI32018.1"/>
    <property type="molecule type" value="Genomic_DNA"/>
</dbReference>
<dbReference type="Pfam" id="PF12146">
    <property type="entry name" value="Hydrolase_4"/>
    <property type="match status" value="1"/>
</dbReference>
<accession>A0A2V5I5K8</accession>
<dbReference type="GO" id="GO:0016787">
    <property type="term" value="F:hydrolase activity"/>
    <property type="evidence" value="ECO:0007669"/>
    <property type="project" value="UniProtKB-KW"/>
</dbReference>
<dbReference type="InterPro" id="IPR051044">
    <property type="entry name" value="MAG_DAG_Lipase"/>
</dbReference>
<feature type="domain" description="Serine aminopeptidase S33" evidence="1">
    <location>
        <begin position="30"/>
        <end position="282"/>
    </location>
</feature>
<protein>
    <submittedName>
        <fullName evidence="2">Alpha/beta-hydrolase</fullName>
    </submittedName>
</protein>
<proteinExistence type="predicted"/>
<evidence type="ECO:0000259" key="1">
    <source>
        <dbReference type="Pfam" id="PF12146"/>
    </source>
</evidence>
<dbReference type="Proteomes" id="UP000248817">
    <property type="component" value="Unassembled WGS sequence"/>
</dbReference>
<dbReference type="AlphaFoldDB" id="A0A2V5I5K8"/>
<keyword evidence="2" id="KW-0378">Hydrolase</keyword>
<reference evidence="2 3" key="1">
    <citation type="submission" date="2018-02" db="EMBL/GenBank/DDBJ databases">
        <title>The genomes of Aspergillus section Nigri reveals drivers in fungal speciation.</title>
        <authorList>
            <consortium name="DOE Joint Genome Institute"/>
            <person name="Vesth T.C."/>
            <person name="Nybo J."/>
            <person name="Theobald S."/>
            <person name="Brandl J."/>
            <person name="Frisvad J.C."/>
            <person name="Nielsen K.F."/>
            <person name="Lyhne E.K."/>
            <person name="Kogle M.E."/>
            <person name="Kuo A."/>
            <person name="Riley R."/>
            <person name="Clum A."/>
            <person name="Nolan M."/>
            <person name="Lipzen A."/>
            <person name="Salamov A."/>
            <person name="Henrissat B."/>
            <person name="Wiebenga A."/>
            <person name="De vries R.P."/>
            <person name="Grigoriev I.V."/>
            <person name="Mortensen U.H."/>
            <person name="Andersen M.R."/>
            <person name="Baker S.E."/>
        </authorList>
    </citation>
    <scope>NUCLEOTIDE SEQUENCE [LARGE SCALE GENOMIC DNA]</scope>
    <source>
        <strain evidence="2 3">CBS 114.80</strain>
    </source>
</reference>
<dbReference type="InterPro" id="IPR022742">
    <property type="entry name" value="Hydrolase_4"/>
</dbReference>
<dbReference type="FunFam" id="3.40.50.1820:FF:000255">
    <property type="entry name" value="Alpha/beta hydrolase, putative"/>
    <property type="match status" value="1"/>
</dbReference>
<keyword evidence="3" id="KW-1185">Reference proteome</keyword>
<sequence length="309" mass="33868">MADVTITEGTFRLPDGVEVYHKTWSPTTTPPRAKLVHFHGFSDHINNYFDLFPALARHGILCAGIDQRGWGRSVHRKADRGNTGPTPAILADMAAFITAQQQQVAPTDIPVFISGHSMGGGLVATLASTPQYQPLVASLRGIMLEAPYIGLTPEQTPSALLVFTGRLAGRLLPHFQLTQKMAIENLVRDPAVQAQVKNDPLNHLTGTLEMFANMLDRAAALTAGKLVLSPGVQSVLVVHGTGDQCTSHDLSKRWFDQQTARVPATQKKFVSYDGWSHILHADLPENRQRYADDLAGWVLERAQEKSVRL</sequence>
<evidence type="ECO:0000313" key="3">
    <source>
        <dbReference type="Proteomes" id="UP000248817"/>
    </source>
</evidence>
<organism evidence="2 3">
    <name type="scientific">Aspergillus indologenus CBS 114.80</name>
    <dbReference type="NCBI Taxonomy" id="1450541"/>
    <lineage>
        <taxon>Eukaryota</taxon>
        <taxon>Fungi</taxon>
        <taxon>Dikarya</taxon>
        <taxon>Ascomycota</taxon>
        <taxon>Pezizomycotina</taxon>
        <taxon>Eurotiomycetes</taxon>
        <taxon>Eurotiomycetidae</taxon>
        <taxon>Eurotiales</taxon>
        <taxon>Aspergillaceae</taxon>
        <taxon>Aspergillus</taxon>
        <taxon>Aspergillus subgen. Circumdati</taxon>
    </lineage>
</organism>
<dbReference type="InterPro" id="IPR029058">
    <property type="entry name" value="AB_hydrolase_fold"/>
</dbReference>
<dbReference type="PANTHER" id="PTHR11614">
    <property type="entry name" value="PHOSPHOLIPASE-RELATED"/>
    <property type="match status" value="1"/>
</dbReference>